<dbReference type="AlphaFoldDB" id="A0A319BFZ8"/>
<dbReference type="Proteomes" id="UP000248405">
    <property type="component" value="Unassembled WGS sequence"/>
</dbReference>
<sequence length="58" mass="6545">MINRCGKLNMSEMTRTLLLAFLTSFTVPLPINCSQAWIVQTLCARPLPLIVLFVVLPR</sequence>
<dbReference type="GeneID" id="37209944"/>
<dbReference type="RefSeq" id="XP_025563504.1">
    <property type="nucleotide sequence ID" value="XM_025705352.1"/>
</dbReference>
<keyword evidence="2" id="KW-1185">Reference proteome</keyword>
<evidence type="ECO:0000313" key="1">
    <source>
        <dbReference type="EMBL" id="PYH69710.1"/>
    </source>
</evidence>
<evidence type="ECO:0000313" key="2">
    <source>
        <dbReference type="Proteomes" id="UP000248405"/>
    </source>
</evidence>
<proteinExistence type="predicted"/>
<gene>
    <name evidence="1" type="ORF">BO88DRAFT_39920</name>
</gene>
<accession>A0A319BFZ8</accession>
<protein>
    <submittedName>
        <fullName evidence="1">Uncharacterized protein</fullName>
    </submittedName>
</protein>
<name>A0A319BFZ8_ASPVC</name>
<organism evidence="1 2">
    <name type="scientific">Aspergillus vadensis (strain CBS 113365 / IMI 142717 / IBT 24658)</name>
    <dbReference type="NCBI Taxonomy" id="1448311"/>
    <lineage>
        <taxon>Eukaryota</taxon>
        <taxon>Fungi</taxon>
        <taxon>Dikarya</taxon>
        <taxon>Ascomycota</taxon>
        <taxon>Pezizomycotina</taxon>
        <taxon>Eurotiomycetes</taxon>
        <taxon>Eurotiomycetidae</taxon>
        <taxon>Eurotiales</taxon>
        <taxon>Aspergillaceae</taxon>
        <taxon>Aspergillus</taxon>
        <taxon>Aspergillus subgen. Circumdati</taxon>
    </lineage>
</organism>
<dbReference type="EMBL" id="KZ821623">
    <property type="protein sequence ID" value="PYH69710.1"/>
    <property type="molecule type" value="Genomic_DNA"/>
</dbReference>
<reference evidence="1" key="1">
    <citation type="submission" date="2016-12" db="EMBL/GenBank/DDBJ databases">
        <title>The genomes of Aspergillus section Nigri reveals drivers in fungal speciation.</title>
        <authorList>
            <consortium name="DOE Joint Genome Institute"/>
            <person name="Vesth T.C."/>
            <person name="Nybo J."/>
            <person name="Theobald S."/>
            <person name="Brandl J."/>
            <person name="Frisvad J.C."/>
            <person name="Nielsen K.F."/>
            <person name="Lyhne E.K."/>
            <person name="Kogle M.E."/>
            <person name="Kuo A."/>
            <person name="Riley R."/>
            <person name="Clum A."/>
            <person name="Nolan M."/>
            <person name="Lipzen A."/>
            <person name="Salamov A."/>
            <person name="Henrissat B."/>
            <person name="Wiebenga A."/>
            <person name="De Vries R.P."/>
            <person name="Grigoriev I.V."/>
            <person name="Mortensen U.H."/>
            <person name="Andersen M.R."/>
            <person name="Baker S.E."/>
        </authorList>
    </citation>
    <scope>NUCLEOTIDE SEQUENCE [LARGE SCALE GENOMIC DNA]</scope>
    <source>
        <strain evidence="1">CBS 113365</strain>
    </source>
</reference>